<evidence type="ECO:0000313" key="3">
    <source>
        <dbReference type="Proteomes" id="UP000803884"/>
    </source>
</evidence>
<proteinExistence type="predicted"/>
<name>A0AB34KSJ9_9PEZI</name>
<reference evidence="2 3" key="1">
    <citation type="journal article" date="2020" name="Microbiol. Resour. Announc.">
        <title>Draft Genome Sequence of a Cladosporium Species Isolated from the Mesophotic Ascidian Didemnum maculosum.</title>
        <authorList>
            <person name="Gioti A."/>
            <person name="Siaperas R."/>
            <person name="Nikolaivits E."/>
            <person name="Le Goff G."/>
            <person name="Ouazzani J."/>
            <person name="Kotoulas G."/>
            <person name="Topakas E."/>
        </authorList>
    </citation>
    <scope>NUCLEOTIDE SEQUENCE [LARGE SCALE GENOMIC DNA]</scope>
    <source>
        <strain evidence="2 3">TM138-S3</strain>
    </source>
</reference>
<feature type="signal peptide" evidence="1">
    <location>
        <begin position="1"/>
        <end position="19"/>
    </location>
</feature>
<organism evidence="2 3">
    <name type="scientific">Cladosporium halotolerans</name>
    <dbReference type="NCBI Taxonomy" id="1052096"/>
    <lineage>
        <taxon>Eukaryota</taxon>
        <taxon>Fungi</taxon>
        <taxon>Dikarya</taxon>
        <taxon>Ascomycota</taxon>
        <taxon>Pezizomycotina</taxon>
        <taxon>Dothideomycetes</taxon>
        <taxon>Dothideomycetidae</taxon>
        <taxon>Cladosporiales</taxon>
        <taxon>Cladosporiaceae</taxon>
        <taxon>Cladosporium</taxon>
    </lineage>
</organism>
<dbReference type="RefSeq" id="XP_069229626.1">
    <property type="nucleotide sequence ID" value="XM_069373870.1"/>
</dbReference>
<gene>
    <name evidence="2" type="ORF">WHR41_05265</name>
</gene>
<evidence type="ECO:0000313" key="2">
    <source>
        <dbReference type="EMBL" id="KAL1586521.1"/>
    </source>
</evidence>
<feature type="chain" id="PRO_5044263704" evidence="1">
    <location>
        <begin position="20"/>
        <end position="134"/>
    </location>
</feature>
<evidence type="ECO:0000256" key="1">
    <source>
        <dbReference type="SAM" id="SignalP"/>
    </source>
</evidence>
<keyword evidence="3" id="KW-1185">Reference proteome</keyword>
<dbReference type="GeneID" id="96006708"/>
<dbReference type="AlphaFoldDB" id="A0AB34KSJ9"/>
<sequence>MQFSTILRMTLATLSMATATSTKDANALGYHGISLFFITDIPKHPYMRSPAPVEINKLTNVSGASASVVAFDQGVSPNVDNHKVECRVFKDAQGVVPAGKPINYKTPLFLSGSETVPISSILCYVVTDEEAAAF</sequence>
<dbReference type="EMBL" id="JAAQHG020000014">
    <property type="protein sequence ID" value="KAL1586521.1"/>
    <property type="molecule type" value="Genomic_DNA"/>
</dbReference>
<dbReference type="Proteomes" id="UP000803884">
    <property type="component" value="Unassembled WGS sequence"/>
</dbReference>
<comment type="caution">
    <text evidence="2">The sequence shown here is derived from an EMBL/GenBank/DDBJ whole genome shotgun (WGS) entry which is preliminary data.</text>
</comment>
<keyword evidence="1" id="KW-0732">Signal</keyword>
<protein>
    <submittedName>
        <fullName evidence="2">Uncharacterized protein</fullName>
    </submittedName>
</protein>
<accession>A0AB34KSJ9</accession>